<gene>
    <name evidence="1" type="ORF">MA16_Dca022567</name>
</gene>
<dbReference type="AlphaFoldDB" id="A0A2I0X2X6"/>
<proteinExistence type="predicted"/>
<organism evidence="1 2">
    <name type="scientific">Dendrobium catenatum</name>
    <dbReference type="NCBI Taxonomy" id="906689"/>
    <lineage>
        <taxon>Eukaryota</taxon>
        <taxon>Viridiplantae</taxon>
        <taxon>Streptophyta</taxon>
        <taxon>Embryophyta</taxon>
        <taxon>Tracheophyta</taxon>
        <taxon>Spermatophyta</taxon>
        <taxon>Magnoliopsida</taxon>
        <taxon>Liliopsida</taxon>
        <taxon>Asparagales</taxon>
        <taxon>Orchidaceae</taxon>
        <taxon>Epidendroideae</taxon>
        <taxon>Malaxideae</taxon>
        <taxon>Dendrobiinae</taxon>
        <taxon>Dendrobium</taxon>
    </lineage>
</organism>
<keyword evidence="2" id="KW-1185">Reference proteome</keyword>
<evidence type="ECO:0000313" key="2">
    <source>
        <dbReference type="Proteomes" id="UP000233837"/>
    </source>
</evidence>
<dbReference type="EMBL" id="KZ502200">
    <property type="protein sequence ID" value="PKU82252.1"/>
    <property type="molecule type" value="Genomic_DNA"/>
</dbReference>
<reference evidence="1 2" key="1">
    <citation type="journal article" date="2016" name="Sci. Rep.">
        <title>The Dendrobium catenatum Lindl. genome sequence provides insights into polysaccharide synthase, floral development and adaptive evolution.</title>
        <authorList>
            <person name="Zhang G.Q."/>
            <person name="Xu Q."/>
            <person name="Bian C."/>
            <person name="Tsai W.C."/>
            <person name="Yeh C.M."/>
            <person name="Liu K.W."/>
            <person name="Yoshida K."/>
            <person name="Zhang L.S."/>
            <person name="Chang S.B."/>
            <person name="Chen F."/>
            <person name="Shi Y."/>
            <person name="Su Y.Y."/>
            <person name="Zhang Y.Q."/>
            <person name="Chen L.J."/>
            <person name="Yin Y."/>
            <person name="Lin M."/>
            <person name="Huang H."/>
            <person name="Deng H."/>
            <person name="Wang Z.W."/>
            <person name="Zhu S.L."/>
            <person name="Zhao X."/>
            <person name="Deng C."/>
            <person name="Niu S.C."/>
            <person name="Huang J."/>
            <person name="Wang M."/>
            <person name="Liu G.H."/>
            <person name="Yang H.J."/>
            <person name="Xiao X.J."/>
            <person name="Hsiao Y.Y."/>
            <person name="Wu W.L."/>
            <person name="Chen Y.Y."/>
            <person name="Mitsuda N."/>
            <person name="Ohme-Takagi M."/>
            <person name="Luo Y.B."/>
            <person name="Van de Peer Y."/>
            <person name="Liu Z.J."/>
        </authorList>
    </citation>
    <scope>NUCLEOTIDE SEQUENCE [LARGE SCALE GENOMIC DNA]</scope>
    <source>
        <tissue evidence="1">The whole plant</tissue>
    </source>
</reference>
<protein>
    <submittedName>
        <fullName evidence="1">Uncharacterized protein</fullName>
    </submittedName>
</protein>
<dbReference type="Proteomes" id="UP000233837">
    <property type="component" value="Unassembled WGS sequence"/>
</dbReference>
<accession>A0A2I0X2X6</accession>
<name>A0A2I0X2X6_9ASPA</name>
<evidence type="ECO:0000313" key="1">
    <source>
        <dbReference type="EMBL" id="PKU82252.1"/>
    </source>
</evidence>
<reference evidence="1 2" key="2">
    <citation type="journal article" date="2017" name="Nature">
        <title>The Apostasia genome and the evolution of orchids.</title>
        <authorList>
            <person name="Zhang G.Q."/>
            <person name="Liu K.W."/>
            <person name="Li Z."/>
            <person name="Lohaus R."/>
            <person name="Hsiao Y.Y."/>
            <person name="Niu S.C."/>
            <person name="Wang J.Y."/>
            <person name="Lin Y.C."/>
            <person name="Xu Q."/>
            <person name="Chen L.J."/>
            <person name="Yoshida K."/>
            <person name="Fujiwara S."/>
            <person name="Wang Z.W."/>
            <person name="Zhang Y.Q."/>
            <person name="Mitsuda N."/>
            <person name="Wang M."/>
            <person name="Liu G.H."/>
            <person name="Pecoraro L."/>
            <person name="Huang H.X."/>
            <person name="Xiao X.J."/>
            <person name="Lin M."/>
            <person name="Wu X.Y."/>
            <person name="Wu W.L."/>
            <person name="Chen Y.Y."/>
            <person name="Chang S.B."/>
            <person name="Sakamoto S."/>
            <person name="Ohme-Takagi M."/>
            <person name="Yagi M."/>
            <person name="Zeng S.J."/>
            <person name="Shen C.Y."/>
            <person name="Yeh C.M."/>
            <person name="Luo Y.B."/>
            <person name="Tsai W.C."/>
            <person name="Van de Peer Y."/>
            <person name="Liu Z.J."/>
        </authorList>
    </citation>
    <scope>NUCLEOTIDE SEQUENCE [LARGE SCALE GENOMIC DNA]</scope>
    <source>
        <tissue evidence="1">The whole plant</tissue>
    </source>
</reference>
<sequence>MSRSSLRATLDPHFLEAGDQAAYQQYKEARITVFQTFNPNFLSYSALANHFLHNSNAEFHMGETSTLLKDARIVQHVLHTLIIPKAGDHVHITPLLSLTTFFILANREFNATDLIFHYIDHLTTILDPGHRRKANLALGHFISYVLESKYNLHYHAPPNHQPAFYSNISFQTLHITHLHSGDGEAQAGEEKAPVPTPAPIPALVSLLQHSQLDQLVERFDQLEARFDTYIAAQE</sequence>